<dbReference type="SMART" id="SM00409">
    <property type="entry name" value="IG"/>
    <property type="match status" value="1"/>
</dbReference>
<dbReference type="STRING" id="137246.A0A401THF3"/>
<evidence type="ECO:0000256" key="5">
    <source>
        <dbReference type="ARBA" id="ARBA00043266"/>
    </source>
</evidence>
<dbReference type="SUPFAM" id="SSF48726">
    <property type="entry name" value="Immunoglobulin"/>
    <property type="match status" value="1"/>
</dbReference>
<keyword evidence="5" id="KW-0391">Immunity</keyword>
<dbReference type="AlphaFoldDB" id="A0A401THF3"/>
<evidence type="ECO:0000256" key="3">
    <source>
        <dbReference type="ARBA" id="ARBA00023170"/>
    </source>
</evidence>
<dbReference type="PANTHER" id="PTHR19367:SF18">
    <property type="entry name" value="T CELL RECEPTOR ALPHA VARIABLE 16"/>
    <property type="match status" value="1"/>
</dbReference>
<organism evidence="8 9">
    <name type="scientific">Chiloscyllium punctatum</name>
    <name type="common">Brownbanded bambooshark</name>
    <name type="synonym">Hemiscyllium punctatum</name>
    <dbReference type="NCBI Taxonomy" id="137246"/>
    <lineage>
        <taxon>Eukaryota</taxon>
        <taxon>Metazoa</taxon>
        <taxon>Chordata</taxon>
        <taxon>Craniata</taxon>
        <taxon>Vertebrata</taxon>
        <taxon>Chondrichthyes</taxon>
        <taxon>Elasmobranchii</taxon>
        <taxon>Galeomorphii</taxon>
        <taxon>Galeoidea</taxon>
        <taxon>Orectolobiformes</taxon>
        <taxon>Hemiscylliidae</taxon>
        <taxon>Chiloscyllium</taxon>
    </lineage>
</organism>
<keyword evidence="4" id="KW-0393">Immunoglobulin domain</keyword>
<evidence type="ECO:0000256" key="6">
    <source>
        <dbReference type="SAM" id="SignalP"/>
    </source>
</evidence>
<dbReference type="InterPro" id="IPR013106">
    <property type="entry name" value="Ig_V-set"/>
</dbReference>
<protein>
    <recommendedName>
        <fullName evidence="7">Ig-like domain-containing protein</fullName>
    </recommendedName>
</protein>
<feature type="signal peptide" evidence="6">
    <location>
        <begin position="1"/>
        <end position="20"/>
    </location>
</feature>
<dbReference type="InterPro" id="IPR013783">
    <property type="entry name" value="Ig-like_fold"/>
</dbReference>
<dbReference type="PANTHER" id="PTHR19367">
    <property type="entry name" value="T-CELL RECEPTOR ALPHA CHAIN V REGION"/>
    <property type="match status" value="1"/>
</dbReference>
<evidence type="ECO:0000256" key="4">
    <source>
        <dbReference type="ARBA" id="ARBA00023319"/>
    </source>
</evidence>
<dbReference type="EMBL" id="BEZZ01079155">
    <property type="protein sequence ID" value="GCC42046.1"/>
    <property type="molecule type" value="Genomic_DNA"/>
</dbReference>
<gene>
    <name evidence="8" type="ORF">chiPu_0026427</name>
</gene>
<keyword evidence="9" id="KW-1185">Reference proteome</keyword>
<dbReference type="OrthoDB" id="9631130at2759"/>
<keyword evidence="2" id="KW-1064">Adaptive immunity</keyword>
<evidence type="ECO:0000256" key="1">
    <source>
        <dbReference type="ARBA" id="ARBA00022729"/>
    </source>
</evidence>
<accession>A0A401THF3</accession>
<dbReference type="InterPro" id="IPR003599">
    <property type="entry name" value="Ig_sub"/>
</dbReference>
<dbReference type="PROSITE" id="PS50835">
    <property type="entry name" value="IG_LIKE"/>
    <property type="match status" value="1"/>
</dbReference>
<reference evidence="8 9" key="1">
    <citation type="journal article" date="2018" name="Nat. Ecol. Evol.">
        <title>Shark genomes provide insights into elasmobranch evolution and the origin of vertebrates.</title>
        <authorList>
            <person name="Hara Y"/>
            <person name="Yamaguchi K"/>
            <person name="Onimaru K"/>
            <person name="Kadota M"/>
            <person name="Koyanagi M"/>
            <person name="Keeley SD"/>
            <person name="Tatsumi K"/>
            <person name="Tanaka K"/>
            <person name="Motone F"/>
            <person name="Kageyama Y"/>
            <person name="Nozu R"/>
            <person name="Adachi N"/>
            <person name="Nishimura O"/>
            <person name="Nakagawa R"/>
            <person name="Tanegashima C"/>
            <person name="Kiyatake I"/>
            <person name="Matsumoto R"/>
            <person name="Murakumo K"/>
            <person name="Nishida K"/>
            <person name="Terakita A"/>
            <person name="Kuratani S"/>
            <person name="Sato K"/>
            <person name="Hyodo S Kuraku.S."/>
        </authorList>
    </citation>
    <scope>NUCLEOTIDE SEQUENCE [LARGE SCALE GENOMIC DNA]</scope>
</reference>
<dbReference type="SMART" id="SM00406">
    <property type="entry name" value="IGv"/>
    <property type="match status" value="1"/>
</dbReference>
<dbReference type="InterPro" id="IPR007110">
    <property type="entry name" value="Ig-like_dom"/>
</dbReference>
<dbReference type="Gene3D" id="2.60.40.10">
    <property type="entry name" value="Immunoglobulins"/>
    <property type="match status" value="1"/>
</dbReference>
<name>A0A401THF3_CHIPU</name>
<dbReference type="GO" id="GO:0042101">
    <property type="term" value="C:T cell receptor complex"/>
    <property type="evidence" value="ECO:0007669"/>
    <property type="project" value="UniProtKB-KW"/>
</dbReference>
<sequence length="182" mass="20252">MSTGALFLTAAAVLSGLSRGDSVSQTPALIAVNVGDSVQLFCNYTKTSNNVYLFWYRQHSSGPMELLLRRNKFDGEAEKFHGDRLSSELDHVNRTIKLKVVITELADSAVYYCALSPTESQDWSDPVQKLVRESLIMTVCQANVQIRSGSEWVPEFTVVSDISHLSTNLYSLQAHYSTKLNL</sequence>
<comment type="caution">
    <text evidence="8">The sequence shown here is derived from an EMBL/GenBank/DDBJ whole genome shotgun (WGS) entry which is preliminary data.</text>
</comment>
<evidence type="ECO:0000313" key="9">
    <source>
        <dbReference type="Proteomes" id="UP000287033"/>
    </source>
</evidence>
<keyword evidence="1 6" id="KW-0732">Signal</keyword>
<evidence type="ECO:0000259" key="7">
    <source>
        <dbReference type="PROSITE" id="PS50835"/>
    </source>
</evidence>
<evidence type="ECO:0000256" key="2">
    <source>
        <dbReference type="ARBA" id="ARBA00023130"/>
    </source>
</evidence>
<feature type="chain" id="PRO_5019307272" description="Ig-like domain-containing protein" evidence="6">
    <location>
        <begin position="21"/>
        <end position="182"/>
    </location>
</feature>
<keyword evidence="3" id="KW-0675">Receptor</keyword>
<dbReference type="Proteomes" id="UP000287033">
    <property type="component" value="Unassembled WGS sequence"/>
</dbReference>
<evidence type="ECO:0000313" key="8">
    <source>
        <dbReference type="EMBL" id="GCC42046.1"/>
    </source>
</evidence>
<keyword evidence="5" id="KW-1279">T cell receptor</keyword>
<dbReference type="GO" id="GO:0002250">
    <property type="term" value="P:adaptive immune response"/>
    <property type="evidence" value="ECO:0007669"/>
    <property type="project" value="UniProtKB-KW"/>
</dbReference>
<dbReference type="InterPro" id="IPR051287">
    <property type="entry name" value="TCR_variable_region"/>
</dbReference>
<dbReference type="InterPro" id="IPR036179">
    <property type="entry name" value="Ig-like_dom_sf"/>
</dbReference>
<feature type="domain" description="Ig-like" evidence="7">
    <location>
        <begin position="21"/>
        <end position="124"/>
    </location>
</feature>
<proteinExistence type="predicted"/>
<dbReference type="Pfam" id="PF07686">
    <property type="entry name" value="V-set"/>
    <property type="match status" value="1"/>
</dbReference>